<evidence type="ECO:0000313" key="1">
    <source>
        <dbReference type="EMBL" id="NPE13967.1"/>
    </source>
</evidence>
<accession>A0ABX2AX36</accession>
<dbReference type="NCBIfam" id="TIGR04183">
    <property type="entry name" value="Por_Secre_tail"/>
    <property type="match status" value="1"/>
</dbReference>
<comment type="caution">
    <text evidence="1">The sequence shown here is derived from an EMBL/GenBank/DDBJ whole genome shotgun (WGS) entry which is preliminary data.</text>
</comment>
<gene>
    <name evidence="1" type="ORF">HPS55_06435</name>
</gene>
<proteinExistence type="predicted"/>
<dbReference type="Proteomes" id="UP001193734">
    <property type="component" value="Unassembled WGS sequence"/>
</dbReference>
<dbReference type="InterPro" id="IPR026444">
    <property type="entry name" value="Secre_tail"/>
</dbReference>
<dbReference type="GeneID" id="82157400"/>
<protein>
    <submittedName>
        <fullName evidence="1">T9SS type A sorting domain-containing protein</fullName>
    </submittedName>
</protein>
<sequence length="336" mass="39442">MRIIFLIIAYIFVFCPKCFAESISDSEIVASSYLIKRNDMAVFSLSGKKPANWTVYILKEIWSSESNQYQMEWHKYLEKSESIFFEVSAKATHFDWKRAMKTIDYETGHTYFDGIVVCEHDNIEDTVSIKFDVLPTRPIILNAALSYDYFDYDWRNFIDPIFEMTVDSKECDVIYLLSSEPYPDIRGEYHFYIQDSPTNVKIDDNTFRLYYDRYTWDLKMFLFATNEFGISAYSDTIYSNDYIEDPQILKFVEDEMNYEMGIHDRYDNQPHNLFVKDGSLCFTGIAKQLSVYRIDGKIMKTVTNTSSINISNLPKGIYTVIAVSNDNRKYSLKVIL</sequence>
<evidence type="ECO:0000313" key="2">
    <source>
        <dbReference type="Proteomes" id="UP001193734"/>
    </source>
</evidence>
<dbReference type="RefSeq" id="WP_172174561.1">
    <property type="nucleotide sequence ID" value="NZ_CASGIA010000005.1"/>
</dbReference>
<keyword evidence="2" id="KW-1185">Reference proteome</keyword>
<dbReference type="EMBL" id="JABKKE010000008">
    <property type="protein sequence ID" value="NPE13967.1"/>
    <property type="molecule type" value="Genomic_DNA"/>
</dbReference>
<organism evidence="1 2">
    <name type="scientific">Xylanibacter rodentium</name>
    <dbReference type="NCBI Taxonomy" id="2736289"/>
    <lineage>
        <taxon>Bacteria</taxon>
        <taxon>Pseudomonadati</taxon>
        <taxon>Bacteroidota</taxon>
        <taxon>Bacteroidia</taxon>
        <taxon>Bacteroidales</taxon>
        <taxon>Prevotellaceae</taxon>
        <taxon>Xylanibacter</taxon>
    </lineage>
</organism>
<name>A0ABX2AX36_9BACT</name>
<reference evidence="1 2" key="1">
    <citation type="submission" date="2020-05" db="EMBL/GenBank/DDBJ databases">
        <title>Distinct polysaccharide utilization as determinants for interspecies competition between intestinal Prevotella spp.</title>
        <authorList>
            <person name="Galvez E.J.C."/>
            <person name="Iljazovic A."/>
            <person name="Strowig T."/>
        </authorList>
    </citation>
    <scope>NUCLEOTIDE SEQUENCE [LARGE SCALE GENOMIC DNA]</scope>
    <source>
        <strain evidence="1 2">PROD</strain>
    </source>
</reference>